<dbReference type="PANTHER" id="PTHR43222:SF9">
    <property type="entry name" value="8-OXO-(D)GTP PHOSPHATASE"/>
    <property type="match status" value="1"/>
</dbReference>
<protein>
    <submittedName>
        <fullName evidence="8">NUDIX hydrolase</fullName>
    </submittedName>
</protein>
<gene>
    <name evidence="8" type="ORF">F0L68_32500</name>
</gene>
<dbReference type="CDD" id="cd03673">
    <property type="entry name" value="NUDIX_Ap6A_hydrolase"/>
    <property type="match status" value="1"/>
</dbReference>
<dbReference type="Gene3D" id="3.40.50.1240">
    <property type="entry name" value="Phosphoglycerate mutase-like"/>
    <property type="match status" value="1"/>
</dbReference>
<dbReference type="Pfam" id="PF00293">
    <property type="entry name" value="NUDIX"/>
    <property type="match status" value="1"/>
</dbReference>
<reference evidence="8 9" key="2">
    <citation type="submission" date="2019-09" db="EMBL/GenBank/DDBJ databases">
        <authorList>
            <person name="Jin C."/>
        </authorList>
    </citation>
    <scope>NUCLEOTIDE SEQUENCE [LARGE SCALE GENOMIC DNA]</scope>
    <source>
        <strain evidence="8 9">AN110305</strain>
    </source>
</reference>
<dbReference type="SUPFAM" id="SSF53254">
    <property type="entry name" value="Phosphoglycerate mutase-like"/>
    <property type="match status" value="1"/>
</dbReference>
<dbReference type="OrthoDB" id="4287477at2"/>
<reference evidence="8 9" key="1">
    <citation type="submission" date="2019-09" db="EMBL/GenBank/DDBJ databases">
        <title>Goodfellowia gen. nov., a new genus of the Pseudonocardineae related to Actinoalloteichus, containing Goodfellowia coeruleoviolacea gen. nov., comb. nov. gen. nov., comb. nov.</title>
        <authorList>
            <person name="Labeda D."/>
        </authorList>
    </citation>
    <scope>NUCLEOTIDE SEQUENCE [LARGE SCALE GENOMIC DNA]</scope>
    <source>
        <strain evidence="8 9">AN110305</strain>
    </source>
</reference>
<evidence type="ECO:0000256" key="3">
    <source>
        <dbReference type="ARBA" id="ARBA00022801"/>
    </source>
</evidence>
<dbReference type="InterPro" id="IPR000086">
    <property type="entry name" value="NUDIX_hydrolase_dom"/>
</dbReference>
<keyword evidence="9" id="KW-1185">Reference proteome</keyword>
<dbReference type="InterPro" id="IPR029033">
    <property type="entry name" value="His_PPase_superfam"/>
</dbReference>
<dbReference type="CDD" id="cd07067">
    <property type="entry name" value="HP_PGM_like"/>
    <property type="match status" value="1"/>
</dbReference>
<dbReference type="PROSITE" id="PS00893">
    <property type="entry name" value="NUDIX_BOX"/>
    <property type="match status" value="1"/>
</dbReference>
<proteinExistence type="inferred from homology"/>
<evidence type="ECO:0000256" key="6">
    <source>
        <dbReference type="SAM" id="MobiDB-lite"/>
    </source>
</evidence>
<dbReference type="InterPro" id="IPR013078">
    <property type="entry name" value="His_Pase_superF_clade-1"/>
</dbReference>
<dbReference type="PRINTS" id="PR00502">
    <property type="entry name" value="NUDIXFAMILY"/>
</dbReference>
<dbReference type="EMBL" id="VUOB01000065">
    <property type="protein sequence ID" value="KAA2253643.1"/>
    <property type="molecule type" value="Genomic_DNA"/>
</dbReference>
<dbReference type="InterPro" id="IPR020476">
    <property type="entry name" value="Nudix_hydrolase"/>
</dbReference>
<feature type="domain" description="Nudix hydrolase" evidence="7">
    <location>
        <begin position="20"/>
        <end position="152"/>
    </location>
</feature>
<dbReference type="PANTHER" id="PTHR43222">
    <property type="entry name" value="NUDIX HYDROLASE 23"/>
    <property type="match status" value="1"/>
</dbReference>
<dbReference type="InterPro" id="IPR020084">
    <property type="entry name" value="NUDIX_hydrolase_CS"/>
</dbReference>
<keyword evidence="3 5" id="KW-0378">Hydrolase</keyword>
<comment type="cofactor">
    <cofactor evidence="1">
        <name>Mg(2+)</name>
        <dbReference type="ChEBI" id="CHEBI:18420"/>
    </cofactor>
</comment>
<evidence type="ECO:0000256" key="2">
    <source>
        <dbReference type="ARBA" id="ARBA00005582"/>
    </source>
</evidence>
<dbReference type="Pfam" id="PF00300">
    <property type="entry name" value="His_Phos_1"/>
    <property type="match status" value="1"/>
</dbReference>
<dbReference type="SMART" id="SM00855">
    <property type="entry name" value="PGAM"/>
    <property type="match status" value="1"/>
</dbReference>
<keyword evidence="4" id="KW-0460">Magnesium</keyword>
<dbReference type="Gene3D" id="3.90.79.10">
    <property type="entry name" value="Nucleoside Triphosphate Pyrophosphohydrolase"/>
    <property type="match status" value="1"/>
</dbReference>
<feature type="region of interest" description="Disordered" evidence="6">
    <location>
        <begin position="1"/>
        <end position="21"/>
    </location>
</feature>
<evidence type="ECO:0000259" key="7">
    <source>
        <dbReference type="PROSITE" id="PS51462"/>
    </source>
</evidence>
<dbReference type="InterPro" id="IPR015797">
    <property type="entry name" value="NUDIX_hydrolase-like_dom_sf"/>
</dbReference>
<evidence type="ECO:0000256" key="1">
    <source>
        <dbReference type="ARBA" id="ARBA00001946"/>
    </source>
</evidence>
<evidence type="ECO:0000256" key="4">
    <source>
        <dbReference type="ARBA" id="ARBA00022842"/>
    </source>
</evidence>
<dbReference type="SUPFAM" id="SSF55811">
    <property type="entry name" value="Nudix"/>
    <property type="match status" value="1"/>
</dbReference>
<evidence type="ECO:0000313" key="9">
    <source>
        <dbReference type="Proteomes" id="UP000323454"/>
    </source>
</evidence>
<sequence length="332" mass="35098">MVGEARPPATAGTPETVGRDRIPAAGAVLWRPGPDGGEPAVAVVHRPRYDDWSLPKGKLDSGETVPAAAVREVTEETGCTAVLGPFLGRVEYPIVRRGRAATKVVDYFSARATGGEFAVNDEVDELRWLPVPEAAALLSYPHDRGVLAEFAALPRDTRTLLLTRHAKAGKREHWAGDDELRPLSPAGRRQAEALRGLLPLFGADRVHAAPRVRCVQTVEGLAEDLAAPVVREPLLSEEGYWPNPEIGAARLMDILAGGGAPVVSSQGGVIPHLVTELARRGGLDLGTIACKKGSVWVLSFAAGHAVSNSDGVPQLVAAHYLPSPLPAPAMRA</sequence>
<name>A0A5B2WNS0_9PSEU</name>
<dbReference type="Proteomes" id="UP000323454">
    <property type="component" value="Unassembled WGS sequence"/>
</dbReference>
<comment type="caution">
    <text evidence="8">The sequence shown here is derived from an EMBL/GenBank/DDBJ whole genome shotgun (WGS) entry which is preliminary data.</text>
</comment>
<dbReference type="GO" id="GO:0016787">
    <property type="term" value="F:hydrolase activity"/>
    <property type="evidence" value="ECO:0007669"/>
    <property type="project" value="UniProtKB-KW"/>
</dbReference>
<organism evidence="8 9">
    <name type="scientific">Solihabitans fulvus</name>
    <dbReference type="NCBI Taxonomy" id="1892852"/>
    <lineage>
        <taxon>Bacteria</taxon>
        <taxon>Bacillati</taxon>
        <taxon>Actinomycetota</taxon>
        <taxon>Actinomycetes</taxon>
        <taxon>Pseudonocardiales</taxon>
        <taxon>Pseudonocardiaceae</taxon>
        <taxon>Solihabitans</taxon>
    </lineage>
</organism>
<dbReference type="PROSITE" id="PS51462">
    <property type="entry name" value="NUDIX"/>
    <property type="match status" value="1"/>
</dbReference>
<evidence type="ECO:0000313" key="8">
    <source>
        <dbReference type="EMBL" id="KAA2253643.1"/>
    </source>
</evidence>
<accession>A0A5B2WNS0</accession>
<evidence type="ECO:0000256" key="5">
    <source>
        <dbReference type="RuleBase" id="RU003476"/>
    </source>
</evidence>
<dbReference type="AlphaFoldDB" id="A0A5B2WNS0"/>
<comment type="similarity">
    <text evidence="2 5">Belongs to the Nudix hydrolase family.</text>
</comment>